<reference evidence="13" key="1">
    <citation type="submission" date="2014-02" db="EMBL/GenBank/DDBJ databases">
        <authorList>
            <person name="Genoscope - CEA"/>
        </authorList>
    </citation>
    <scope>NUCLEOTIDE SEQUENCE</scope>
    <source>
        <strain evidence="13">LS3</strain>
    </source>
</reference>
<evidence type="ECO:0000256" key="9">
    <source>
        <dbReference type="ARBA" id="ARBA00023136"/>
    </source>
</evidence>
<evidence type="ECO:0000256" key="7">
    <source>
        <dbReference type="ARBA" id="ARBA00022927"/>
    </source>
</evidence>
<evidence type="ECO:0000256" key="1">
    <source>
        <dbReference type="ARBA" id="ARBA00004255"/>
    </source>
</evidence>
<reference evidence="13" key="2">
    <citation type="submission" date="2014-06" db="EMBL/GenBank/DDBJ databases">
        <title>The complete genome of Blastobotrys (Arxula) adeninivorans LS3 - a yeast of biotechnological interest.</title>
        <authorList>
            <person name="Kunze G."/>
            <person name="Gaillardin C."/>
            <person name="Czernicka M."/>
            <person name="Durrens P."/>
            <person name="Martin T."/>
            <person name="Boer E."/>
            <person name="Gabaldon T."/>
            <person name="Cruz J."/>
            <person name="Talla E."/>
            <person name="Marck C."/>
            <person name="Goffeau A."/>
            <person name="Barbe V."/>
            <person name="Baret P."/>
            <person name="Baronian K."/>
            <person name="Beier S."/>
            <person name="Bleykasten C."/>
            <person name="Bode R."/>
            <person name="Casaregola S."/>
            <person name="Despons L."/>
            <person name="Fairhead C."/>
            <person name="Giersberg M."/>
            <person name="Gierski P."/>
            <person name="Hahnel U."/>
            <person name="Hartmann A."/>
            <person name="Jankowska D."/>
            <person name="Jubin C."/>
            <person name="Jung P."/>
            <person name="Lafontaine I."/>
            <person name="Leh-Louis V."/>
            <person name="Lemaire M."/>
            <person name="Marcet-Houben M."/>
            <person name="Mascher M."/>
            <person name="Morel G."/>
            <person name="Richard G.-F."/>
            <person name="Riechen J."/>
            <person name="Sacerdot C."/>
            <person name="Sarkar A."/>
            <person name="Savel G."/>
            <person name="Schacherer J."/>
            <person name="Sherman D."/>
            <person name="Straub M.-L."/>
            <person name="Stein N."/>
            <person name="Thierry A."/>
            <person name="Trautwein-Schult A."/>
            <person name="Westhof E."/>
            <person name="Worch S."/>
            <person name="Dujon B."/>
            <person name="Souciet J.-L."/>
            <person name="Wincker P."/>
            <person name="Scholz U."/>
            <person name="Neuveglise N."/>
        </authorList>
    </citation>
    <scope>NUCLEOTIDE SEQUENCE</scope>
    <source>
        <strain evidence="13">LS3</strain>
    </source>
</reference>
<keyword evidence="8 11" id="KW-0333">Golgi apparatus</keyword>
<dbReference type="GO" id="GO:0006888">
    <property type="term" value="P:endoplasmic reticulum to Golgi vesicle-mediated transport"/>
    <property type="evidence" value="ECO:0007669"/>
    <property type="project" value="TreeGrafter"/>
</dbReference>
<dbReference type="GO" id="GO:0005198">
    <property type="term" value="F:structural molecule activity"/>
    <property type="evidence" value="ECO:0007669"/>
    <property type="project" value="UniProtKB-UniRule"/>
</dbReference>
<evidence type="ECO:0000256" key="3">
    <source>
        <dbReference type="ARBA" id="ARBA00008827"/>
    </source>
</evidence>
<dbReference type="SUPFAM" id="SSF48452">
    <property type="entry name" value="TPR-like"/>
    <property type="match status" value="1"/>
</dbReference>
<sequence>MDPFSDSGELFSIQQAYYIGDYQGVLAIDTTNFSDKAKEPANVLAARAKIRLGRANEVTESDASSPGLAIVQAYAQYSLAKKSGGNTKQAVESASKIIEQAGKSDSNVQYLGGIILASEGKVDEALELLKNHEGSLECVSLIIHLYLAQNRVEDARKEAEGAKRWAQDNIVYNLAEAWTDLRLNGEHSQSAYYIYQELTGGAPTAKSLVGQAVAHLQQGQFPEAEEELKEALQLDPENAEALANSIALAIVSGKDYADLETKLETVQKDHPSLVDLKAKEDLFSKVVEKYAAKATA</sequence>
<dbReference type="GO" id="GO:0006890">
    <property type="term" value="P:retrograde vesicle-mediated transport, Golgi to endoplasmic reticulum"/>
    <property type="evidence" value="ECO:0007669"/>
    <property type="project" value="UniProtKB-UniRule"/>
</dbReference>
<dbReference type="SMART" id="SM00028">
    <property type="entry name" value="TPR"/>
    <property type="match status" value="1"/>
</dbReference>
<accession>A0A060TEV6</accession>
<keyword evidence="9 11" id="KW-0472">Membrane</keyword>
<dbReference type="PROSITE" id="PS50293">
    <property type="entry name" value="TPR_REGION"/>
    <property type="match status" value="1"/>
</dbReference>
<comment type="subcellular location">
    <subcellularLocation>
        <location evidence="2">Cytoplasmic vesicle</location>
        <location evidence="2">COPI-coated vesicle membrane</location>
        <topology evidence="2">Peripheral membrane protein</topology>
        <orientation evidence="2">Cytoplasmic side</orientation>
    </subcellularLocation>
    <subcellularLocation>
        <location evidence="1">Golgi apparatus membrane</location>
        <topology evidence="1">Peripheral membrane protein</topology>
        <orientation evidence="1">Cytoplasmic side</orientation>
    </subcellularLocation>
</comment>
<keyword evidence="10 11" id="KW-0968">Cytoplasmic vesicle</keyword>
<evidence type="ECO:0000256" key="10">
    <source>
        <dbReference type="ARBA" id="ARBA00023329"/>
    </source>
</evidence>
<organism evidence="13">
    <name type="scientific">Blastobotrys adeninivorans</name>
    <name type="common">Yeast</name>
    <name type="synonym">Arxula adeninivorans</name>
    <dbReference type="NCBI Taxonomy" id="409370"/>
    <lineage>
        <taxon>Eukaryota</taxon>
        <taxon>Fungi</taxon>
        <taxon>Dikarya</taxon>
        <taxon>Ascomycota</taxon>
        <taxon>Saccharomycotina</taxon>
        <taxon>Dipodascomycetes</taxon>
        <taxon>Dipodascales</taxon>
        <taxon>Trichomonascaceae</taxon>
        <taxon>Blastobotrys</taxon>
    </lineage>
</organism>
<dbReference type="GO" id="GO:0000139">
    <property type="term" value="C:Golgi membrane"/>
    <property type="evidence" value="ECO:0007669"/>
    <property type="project" value="UniProtKB-SubCell"/>
</dbReference>
<dbReference type="InterPro" id="IPR011990">
    <property type="entry name" value="TPR-like_helical_dom_sf"/>
</dbReference>
<dbReference type="PANTHER" id="PTHR10805">
    <property type="entry name" value="COATOMER SUBUNIT EPSILON"/>
    <property type="match status" value="1"/>
</dbReference>
<dbReference type="PANTHER" id="PTHR10805:SF0">
    <property type="entry name" value="COATOMER SUBUNIT EPSILON"/>
    <property type="match status" value="1"/>
</dbReference>
<gene>
    <name evidence="13" type="ORF">GNLVRS02_ARAD1D11022g</name>
</gene>
<dbReference type="Pfam" id="PF04733">
    <property type="entry name" value="Coatomer_E"/>
    <property type="match status" value="1"/>
</dbReference>
<evidence type="ECO:0000256" key="12">
    <source>
        <dbReference type="PROSITE-ProRule" id="PRU00339"/>
    </source>
</evidence>
<evidence type="ECO:0000256" key="2">
    <source>
        <dbReference type="ARBA" id="ARBA00004347"/>
    </source>
</evidence>
<comment type="function">
    <text evidence="11">The coatomer is a cytosolic protein complex that binds to dilysine motifs and reversibly associates with Golgi non-clathrin-coated vesicles, which further mediate biosynthetic protein transport from the ER, via the Golgi up to the trans Golgi network. The coatomer complex is required for budding from Golgi membranes, and is essential for the retrograde Golgi-to-ER transport of dilysine-tagged proteins.</text>
</comment>
<dbReference type="EMBL" id="HG937694">
    <property type="protein sequence ID" value="CDP37417.1"/>
    <property type="molecule type" value="Genomic_DNA"/>
</dbReference>
<dbReference type="GO" id="GO:0030126">
    <property type="term" value="C:COPI vesicle coat"/>
    <property type="evidence" value="ECO:0007669"/>
    <property type="project" value="TreeGrafter"/>
</dbReference>
<dbReference type="PhylomeDB" id="A0A060TEV6"/>
<keyword evidence="7 11" id="KW-0653">Protein transport</keyword>
<keyword evidence="4 11" id="KW-0813">Transport</keyword>
<dbReference type="GO" id="GO:0015031">
    <property type="term" value="P:protein transport"/>
    <property type="evidence" value="ECO:0007669"/>
    <property type="project" value="UniProtKB-UniRule"/>
</dbReference>
<name>A0A060TEV6_BLAAD</name>
<dbReference type="InterPro" id="IPR006822">
    <property type="entry name" value="Coatomer_esu"/>
</dbReference>
<dbReference type="Gene3D" id="1.25.40.10">
    <property type="entry name" value="Tetratricopeptide repeat domain"/>
    <property type="match status" value="1"/>
</dbReference>
<comment type="similarity">
    <text evidence="3 11">Belongs to the COPE family.</text>
</comment>
<proteinExistence type="inferred from homology"/>
<keyword evidence="12" id="KW-0802">TPR repeat</keyword>
<keyword evidence="5 11" id="KW-0963">Cytoplasm</keyword>
<evidence type="ECO:0000256" key="11">
    <source>
        <dbReference type="PIRNR" id="PIRNR016478"/>
    </source>
</evidence>
<evidence type="ECO:0000256" key="8">
    <source>
        <dbReference type="ARBA" id="ARBA00023034"/>
    </source>
</evidence>
<keyword evidence="6 11" id="KW-0931">ER-Golgi transport</keyword>
<evidence type="ECO:0000256" key="4">
    <source>
        <dbReference type="ARBA" id="ARBA00022448"/>
    </source>
</evidence>
<dbReference type="PIRSF" id="PIRSF016478">
    <property type="entry name" value="Coatomer_esu"/>
    <property type="match status" value="1"/>
</dbReference>
<dbReference type="AlphaFoldDB" id="A0A060TEV6"/>
<evidence type="ECO:0000313" key="13">
    <source>
        <dbReference type="EMBL" id="CDP37417.1"/>
    </source>
</evidence>
<feature type="repeat" description="TPR" evidence="12">
    <location>
        <begin position="205"/>
        <end position="238"/>
    </location>
</feature>
<evidence type="ECO:0000256" key="6">
    <source>
        <dbReference type="ARBA" id="ARBA00022892"/>
    </source>
</evidence>
<dbReference type="PROSITE" id="PS50005">
    <property type="entry name" value="TPR"/>
    <property type="match status" value="1"/>
</dbReference>
<dbReference type="InterPro" id="IPR019734">
    <property type="entry name" value="TPR_rpt"/>
</dbReference>
<evidence type="ECO:0000256" key="5">
    <source>
        <dbReference type="ARBA" id="ARBA00022490"/>
    </source>
</evidence>
<dbReference type="GO" id="GO:0006891">
    <property type="term" value="P:intra-Golgi vesicle-mediated transport"/>
    <property type="evidence" value="ECO:0007669"/>
    <property type="project" value="TreeGrafter"/>
</dbReference>
<protein>
    <recommendedName>
        <fullName evidence="11">Coatomer subunit epsilon</fullName>
    </recommendedName>
</protein>